<evidence type="ECO:0000256" key="8">
    <source>
        <dbReference type="ARBA" id="ARBA00032018"/>
    </source>
</evidence>
<keyword evidence="7 9" id="KW-0539">Nucleus</keyword>
<evidence type="ECO:0000256" key="7">
    <source>
        <dbReference type="ARBA" id="ARBA00023242"/>
    </source>
</evidence>
<evidence type="ECO:0000256" key="4">
    <source>
        <dbReference type="ARBA" id="ARBA00023015"/>
    </source>
</evidence>
<comment type="subcellular location">
    <subcellularLocation>
        <location evidence="1 9">Nucleus</location>
    </subcellularLocation>
</comment>
<dbReference type="Proteomes" id="UP000014074">
    <property type="component" value="Unassembled WGS sequence"/>
</dbReference>
<sequence length="317" mass="34466">MPSDTPHEDSPQKRKRPLDDIGGDREQKKVHTDEDRRLGIENLHLDVGEKYLLCKTPHPPARPRLEEDLFEMYNLTGIAAEVARVLPNGEKNAMRKTYKGHIKKLGVNGHFDSVKKDEKDPDGFLAMLYAPELEWNVHMVKGKEIENGFSDVVRGSLGRAMTMAKGPIDKRRWDSSVLGDLAQDKVAANKQPSSAKATAPSTPAASAMGAVNPRLKAQGAAGQEAARPRRSIMKRSYGDNSFEGYGEGFPDDDGGVETGYSTGEGEGGVKRRKKVLNALISNLPHGFHADTLQNPANSQPFPGAVRQASYGPGMVGA</sequence>
<dbReference type="AlphaFoldDB" id="R8BE26"/>
<comment type="function">
    <text evidence="9">Component of the Mediator complex, a coactivator involved in the regulated transcription of nearly all RNA polymerase II-dependent genes. Mediator functions as a bridge to convey information from gene-specific regulatory proteins to the basal RNA polymerase II transcription machinery. Mediator is recruited to promoters by direct interactions with regulatory proteins and serves as a scaffold for the assembly of a functional preinitiation complex with RNA polymerase II and the general transcription factors.</text>
</comment>
<evidence type="ECO:0000256" key="6">
    <source>
        <dbReference type="ARBA" id="ARBA00023163"/>
    </source>
</evidence>
<organism evidence="11 12">
    <name type="scientific">Phaeoacremonium minimum (strain UCR-PA7)</name>
    <name type="common">Esca disease fungus</name>
    <name type="synonym">Togninia minima</name>
    <dbReference type="NCBI Taxonomy" id="1286976"/>
    <lineage>
        <taxon>Eukaryota</taxon>
        <taxon>Fungi</taxon>
        <taxon>Dikarya</taxon>
        <taxon>Ascomycota</taxon>
        <taxon>Pezizomycotina</taxon>
        <taxon>Sordariomycetes</taxon>
        <taxon>Sordariomycetidae</taxon>
        <taxon>Togniniales</taxon>
        <taxon>Togniniaceae</taxon>
        <taxon>Phaeoacremonium</taxon>
    </lineage>
</organism>
<dbReference type="GO" id="GO:0003712">
    <property type="term" value="F:transcription coregulator activity"/>
    <property type="evidence" value="ECO:0007669"/>
    <property type="project" value="InterPro"/>
</dbReference>
<proteinExistence type="inferred from homology"/>
<dbReference type="GeneID" id="19327612"/>
<protein>
    <recommendedName>
        <fullName evidence="3 9">Mediator of RNA polymerase II transcription subunit 19</fullName>
    </recommendedName>
    <alternativeName>
        <fullName evidence="8 9">Mediator complex subunit 19</fullName>
    </alternativeName>
</protein>
<keyword evidence="5 9" id="KW-0010">Activator</keyword>
<dbReference type="eggNOG" id="ENOG502QXG3">
    <property type="taxonomic scope" value="Eukaryota"/>
</dbReference>
<evidence type="ECO:0000313" key="12">
    <source>
        <dbReference type="Proteomes" id="UP000014074"/>
    </source>
</evidence>
<dbReference type="RefSeq" id="XP_007917633.1">
    <property type="nucleotide sequence ID" value="XM_007919442.1"/>
</dbReference>
<dbReference type="InterPro" id="IPR013942">
    <property type="entry name" value="Mediator_Med19_fun"/>
</dbReference>
<evidence type="ECO:0000256" key="1">
    <source>
        <dbReference type="ARBA" id="ARBA00004123"/>
    </source>
</evidence>
<name>R8BE26_PHAM7</name>
<dbReference type="GO" id="GO:0006357">
    <property type="term" value="P:regulation of transcription by RNA polymerase II"/>
    <property type="evidence" value="ECO:0007669"/>
    <property type="project" value="InterPro"/>
</dbReference>
<comment type="similarity">
    <text evidence="2 9">Belongs to the Mediator complex subunit 19 family.</text>
</comment>
<evidence type="ECO:0000313" key="11">
    <source>
        <dbReference type="EMBL" id="EON97558.1"/>
    </source>
</evidence>
<dbReference type="GO" id="GO:0016592">
    <property type="term" value="C:mediator complex"/>
    <property type="evidence" value="ECO:0007669"/>
    <property type="project" value="InterPro"/>
</dbReference>
<dbReference type="OrthoDB" id="2160599at2759"/>
<accession>R8BE26</accession>
<gene>
    <name evidence="9" type="primary">MED19</name>
    <name evidence="11" type="ORF">UCRPA7_6907</name>
</gene>
<evidence type="ECO:0000256" key="10">
    <source>
        <dbReference type="SAM" id="MobiDB-lite"/>
    </source>
</evidence>
<evidence type="ECO:0000256" key="9">
    <source>
        <dbReference type="RuleBase" id="RU364151"/>
    </source>
</evidence>
<feature type="region of interest" description="Disordered" evidence="10">
    <location>
        <begin position="1"/>
        <end position="35"/>
    </location>
</feature>
<reference evidence="12" key="1">
    <citation type="journal article" date="2013" name="Genome Announc.">
        <title>Draft genome sequence of the ascomycete Phaeoacremonium aleophilum strain UCR-PA7, a causal agent of the esca disease complex in grapevines.</title>
        <authorList>
            <person name="Blanco-Ulate B."/>
            <person name="Rolshausen P."/>
            <person name="Cantu D."/>
        </authorList>
    </citation>
    <scope>NUCLEOTIDE SEQUENCE [LARGE SCALE GENOMIC DNA]</scope>
    <source>
        <strain evidence="12">UCR-PA7</strain>
    </source>
</reference>
<dbReference type="KEGG" id="tmn:UCRPA7_6907"/>
<feature type="region of interest" description="Disordered" evidence="10">
    <location>
        <begin position="186"/>
        <end position="268"/>
    </location>
</feature>
<evidence type="ECO:0000256" key="3">
    <source>
        <dbReference type="ARBA" id="ARBA00019615"/>
    </source>
</evidence>
<comment type="subunit">
    <text evidence="9">Component of the Mediator complex.</text>
</comment>
<dbReference type="EMBL" id="KB933264">
    <property type="protein sequence ID" value="EON97558.1"/>
    <property type="molecule type" value="Genomic_DNA"/>
</dbReference>
<evidence type="ECO:0000256" key="2">
    <source>
        <dbReference type="ARBA" id="ARBA00009259"/>
    </source>
</evidence>
<keyword evidence="6 9" id="KW-0804">Transcription</keyword>
<evidence type="ECO:0000256" key="5">
    <source>
        <dbReference type="ARBA" id="ARBA00023159"/>
    </source>
</evidence>
<dbReference type="Pfam" id="PF08633">
    <property type="entry name" value="Rox3"/>
    <property type="match status" value="1"/>
</dbReference>
<dbReference type="HOGENOM" id="CLU_037869_0_0_1"/>
<feature type="compositionally biased region" description="Low complexity" evidence="10">
    <location>
        <begin position="192"/>
        <end position="207"/>
    </location>
</feature>
<keyword evidence="4 9" id="KW-0805">Transcription regulation</keyword>
<keyword evidence="12" id="KW-1185">Reference proteome</keyword>